<name>A0A1G6VZP3_PEPNI</name>
<evidence type="ECO:0000313" key="1">
    <source>
        <dbReference type="EMBL" id="SDD59041.1"/>
    </source>
</evidence>
<dbReference type="AlphaFoldDB" id="A0A1G6VZP3"/>
<dbReference type="InterPro" id="IPR035958">
    <property type="entry name" value="SecB-like_sf"/>
</dbReference>
<dbReference type="RefSeq" id="WP_091791647.1">
    <property type="nucleotide sequence ID" value="NZ_FNAF01000004.1"/>
</dbReference>
<dbReference type="Gene3D" id="3.10.420.10">
    <property type="entry name" value="SecB-like"/>
    <property type="match status" value="1"/>
</dbReference>
<sequence length="140" mass="16046">MAGIEFHNYHLNEISYIRNNNFDPSEGTITLDIKPSVDLKYNDKSKEDKALVNFDLILGSLEDPKAAFQVVLKMTAHFSYNKDESDGRSFEQYLLENATAILYSYMRPMVSDIIMRANEFPNYILPVLNVTALLEEGNKE</sequence>
<dbReference type="SUPFAM" id="SSF54611">
    <property type="entry name" value="SecB-like"/>
    <property type="match status" value="1"/>
</dbReference>
<evidence type="ECO:0000313" key="2">
    <source>
        <dbReference type="Proteomes" id="UP000198995"/>
    </source>
</evidence>
<gene>
    <name evidence="1" type="ORF">SAMN04489866_104188</name>
</gene>
<protein>
    <submittedName>
        <fullName evidence="1">Preprotein translocase subunit SecB</fullName>
    </submittedName>
</protein>
<dbReference type="OrthoDB" id="2085043at2"/>
<organism evidence="1 2">
    <name type="scientific">Peptococcus niger</name>
    <dbReference type="NCBI Taxonomy" id="2741"/>
    <lineage>
        <taxon>Bacteria</taxon>
        <taxon>Bacillati</taxon>
        <taxon>Bacillota</taxon>
        <taxon>Clostridia</taxon>
        <taxon>Eubacteriales</taxon>
        <taxon>Peptococcaceae</taxon>
        <taxon>Peptococcus</taxon>
    </lineage>
</organism>
<keyword evidence="2" id="KW-1185">Reference proteome</keyword>
<accession>A0A1G6VZP3</accession>
<dbReference type="Proteomes" id="UP000198995">
    <property type="component" value="Unassembled WGS sequence"/>
</dbReference>
<proteinExistence type="predicted"/>
<dbReference type="STRING" id="2741.SAMN04489866_104188"/>
<dbReference type="EMBL" id="FNAF01000004">
    <property type="protein sequence ID" value="SDD59041.1"/>
    <property type="molecule type" value="Genomic_DNA"/>
</dbReference>
<reference evidence="1 2" key="1">
    <citation type="submission" date="2016-10" db="EMBL/GenBank/DDBJ databases">
        <authorList>
            <person name="de Groot N.N."/>
        </authorList>
    </citation>
    <scope>NUCLEOTIDE SEQUENCE [LARGE SCALE GENOMIC DNA]</scope>
    <source>
        <strain evidence="1 2">DSM 20475</strain>
    </source>
</reference>